<reference evidence="4" key="1">
    <citation type="submission" date="2017-09" db="EMBL/GenBank/DDBJ databases">
        <title>Depth-based differentiation of microbial function through sediment-hosted aquifers and enrichment of novel symbionts in the deep terrestrial subsurface.</title>
        <authorList>
            <person name="Probst A.J."/>
            <person name="Ladd B."/>
            <person name="Jarett J.K."/>
            <person name="Geller-Mcgrath D.E."/>
            <person name="Sieber C.M.K."/>
            <person name="Emerson J.B."/>
            <person name="Anantharaman K."/>
            <person name="Thomas B.C."/>
            <person name="Malmstrom R."/>
            <person name="Stieglmeier M."/>
            <person name="Klingl A."/>
            <person name="Woyke T."/>
            <person name="Ryan C.M."/>
            <person name="Banfield J.F."/>
        </authorList>
    </citation>
    <scope>NUCLEOTIDE SEQUENCE [LARGE SCALE GENOMIC DNA]</scope>
</reference>
<evidence type="ECO:0000313" key="3">
    <source>
        <dbReference type="EMBL" id="PIR82464.1"/>
    </source>
</evidence>
<dbReference type="InterPro" id="IPR050194">
    <property type="entry name" value="Glycosyltransferase_grp1"/>
</dbReference>
<dbReference type="SUPFAM" id="SSF53756">
    <property type="entry name" value="UDP-Glycosyltransferase/glycogen phosphorylase"/>
    <property type="match status" value="1"/>
</dbReference>
<feature type="domain" description="Glycosyltransferase subfamily 4-like N-terminal" evidence="2">
    <location>
        <begin position="35"/>
        <end position="158"/>
    </location>
</feature>
<accession>A0A2H0U7U1</accession>
<dbReference type="EMBL" id="PFBM01000014">
    <property type="protein sequence ID" value="PIR82464.1"/>
    <property type="molecule type" value="Genomic_DNA"/>
</dbReference>
<sequence>MTMRVLSIGSDRALFREGSAARVRAARYAETFGEMHVVVFSLRSHALATVHAGPLHLYPTNSRLKTLYVLDAARIARRLPADVVTVQDPFESGLVGLLARRGKPLHVQLHTDPFAAQFRRSFLNRIRTLVMPHVLARATRIRVVSERIARSLQATGYGQRAVPAVLPIYVDVARYRSAPSDAALKARFSAFKTKLLVVSRLEPEKNVKLAVSAFARVAPRDACLIIVGEGSERSLLQSFAKECACDDRIFFEGEGDPASYYKLADLVLVTSHYEGYGLVIIEALAAGTPVLSTDVGVAREAGAIVTTEEGFVDALREWLKEGPCRGELKRYPYASLDEYVQAYCDDIRACLHTNPGITV</sequence>
<dbReference type="AlphaFoldDB" id="A0A2H0U7U1"/>
<name>A0A2H0U7U1_9BACT</name>
<dbReference type="GO" id="GO:0016757">
    <property type="term" value="F:glycosyltransferase activity"/>
    <property type="evidence" value="ECO:0007669"/>
    <property type="project" value="InterPro"/>
</dbReference>
<dbReference type="PANTHER" id="PTHR45947">
    <property type="entry name" value="SULFOQUINOVOSYL TRANSFERASE SQD2"/>
    <property type="match status" value="1"/>
</dbReference>
<dbReference type="Gene3D" id="3.40.50.2000">
    <property type="entry name" value="Glycogen Phosphorylase B"/>
    <property type="match status" value="2"/>
</dbReference>
<evidence type="ECO:0000259" key="1">
    <source>
        <dbReference type="Pfam" id="PF00534"/>
    </source>
</evidence>
<dbReference type="InterPro" id="IPR028098">
    <property type="entry name" value="Glyco_trans_4-like_N"/>
</dbReference>
<dbReference type="Pfam" id="PF00534">
    <property type="entry name" value="Glycos_transf_1"/>
    <property type="match status" value="1"/>
</dbReference>
<dbReference type="PANTHER" id="PTHR45947:SF3">
    <property type="entry name" value="SULFOQUINOVOSYL TRANSFERASE SQD2"/>
    <property type="match status" value="1"/>
</dbReference>
<dbReference type="Proteomes" id="UP000231379">
    <property type="component" value="Unassembled WGS sequence"/>
</dbReference>
<evidence type="ECO:0000259" key="2">
    <source>
        <dbReference type="Pfam" id="PF13439"/>
    </source>
</evidence>
<organism evidence="3 4">
    <name type="scientific">Candidatus Kaiserbacteria bacterium CG10_big_fil_rev_8_21_14_0_10_59_10</name>
    <dbReference type="NCBI Taxonomy" id="1974612"/>
    <lineage>
        <taxon>Bacteria</taxon>
        <taxon>Candidatus Kaiseribacteriota</taxon>
    </lineage>
</organism>
<gene>
    <name evidence="3" type="ORF">COU20_02400</name>
</gene>
<dbReference type="InterPro" id="IPR001296">
    <property type="entry name" value="Glyco_trans_1"/>
</dbReference>
<dbReference type="Pfam" id="PF13439">
    <property type="entry name" value="Glyco_transf_4"/>
    <property type="match status" value="1"/>
</dbReference>
<feature type="domain" description="Glycosyl transferase family 1" evidence="1">
    <location>
        <begin position="192"/>
        <end position="323"/>
    </location>
</feature>
<proteinExistence type="predicted"/>
<evidence type="ECO:0000313" key="4">
    <source>
        <dbReference type="Proteomes" id="UP000231379"/>
    </source>
</evidence>
<evidence type="ECO:0008006" key="5">
    <source>
        <dbReference type="Google" id="ProtNLM"/>
    </source>
</evidence>
<comment type="caution">
    <text evidence="3">The sequence shown here is derived from an EMBL/GenBank/DDBJ whole genome shotgun (WGS) entry which is preliminary data.</text>
</comment>
<protein>
    <recommendedName>
        <fullName evidence="5">Glycosyl transferase family 1 domain-containing protein</fullName>
    </recommendedName>
</protein>